<dbReference type="PANTHER" id="PTHR30346:SF0">
    <property type="entry name" value="HCA OPERON TRANSCRIPTIONAL ACTIVATOR HCAR"/>
    <property type="match status" value="1"/>
</dbReference>
<dbReference type="GO" id="GO:0003677">
    <property type="term" value="F:DNA binding"/>
    <property type="evidence" value="ECO:0007669"/>
    <property type="project" value="UniProtKB-KW"/>
</dbReference>
<dbReference type="Pfam" id="PF00126">
    <property type="entry name" value="HTH_1"/>
    <property type="match status" value="1"/>
</dbReference>
<accession>A0A8D4UV99</accession>
<dbReference type="PROSITE" id="PS50931">
    <property type="entry name" value="HTH_LYSR"/>
    <property type="match status" value="1"/>
</dbReference>
<dbReference type="PRINTS" id="PR00039">
    <property type="entry name" value="HTHLYSR"/>
</dbReference>
<dbReference type="GO" id="GO:0032993">
    <property type="term" value="C:protein-DNA complex"/>
    <property type="evidence" value="ECO:0007669"/>
    <property type="project" value="TreeGrafter"/>
</dbReference>
<protein>
    <submittedName>
        <fullName evidence="6">LysR family transcriptional regulator</fullName>
    </submittedName>
</protein>
<evidence type="ECO:0000256" key="4">
    <source>
        <dbReference type="ARBA" id="ARBA00023163"/>
    </source>
</evidence>
<keyword evidence="4" id="KW-0804">Transcription</keyword>
<dbReference type="GeneID" id="92716815"/>
<evidence type="ECO:0000313" key="6">
    <source>
        <dbReference type="EMBL" id="BBK25657.1"/>
    </source>
</evidence>
<dbReference type="InterPro" id="IPR000847">
    <property type="entry name" value="LysR_HTH_N"/>
</dbReference>
<dbReference type="InterPro" id="IPR005119">
    <property type="entry name" value="LysR_subst-bd"/>
</dbReference>
<keyword evidence="2" id="KW-0805">Transcription regulation</keyword>
<dbReference type="EMBL" id="AP019697">
    <property type="protein sequence ID" value="BBK25657.1"/>
    <property type="molecule type" value="Genomic_DNA"/>
</dbReference>
<dbReference type="CDD" id="cd05466">
    <property type="entry name" value="PBP2_LTTR_substrate"/>
    <property type="match status" value="1"/>
</dbReference>
<evidence type="ECO:0000256" key="1">
    <source>
        <dbReference type="ARBA" id="ARBA00009437"/>
    </source>
</evidence>
<evidence type="ECO:0000259" key="5">
    <source>
        <dbReference type="PROSITE" id="PS50931"/>
    </source>
</evidence>
<dbReference type="AlphaFoldDB" id="A0A8D4UV99"/>
<feature type="domain" description="HTH lysR-type" evidence="5">
    <location>
        <begin position="1"/>
        <end position="57"/>
    </location>
</feature>
<evidence type="ECO:0000256" key="2">
    <source>
        <dbReference type="ARBA" id="ARBA00023015"/>
    </source>
</evidence>
<dbReference type="Gene3D" id="1.10.10.10">
    <property type="entry name" value="Winged helix-like DNA-binding domain superfamily/Winged helix DNA-binding domain"/>
    <property type="match status" value="1"/>
</dbReference>
<dbReference type="GO" id="GO:0003700">
    <property type="term" value="F:DNA-binding transcription factor activity"/>
    <property type="evidence" value="ECO:0007669"/>
    <property type="project" value="InterPro"/>
</dbReference>
<dbReference type="InterPro" id="IPR036390">
    <property type="entry name" value="WH_DNA-bd_sf"/>
</dbReference>
<name>A0A8D4UV99_9FIRM</name>
<dbReference type="Gene3D" id="3.40.190.290">
    <property type="match status" value="1"/>
</dbReference>
<comment type="similarity">
    <text evidence="1">Belongs to the LysR transcriptional regulatory family.</text>
</comment>
<reference evidence="7" key="1">
    <citation type="submission" date="2019-05" db="EMBL/GenBank/DDBJ databases">
        <title>Complete genome sequencing of Dialister sp. strain 5BBH33.</title>
        <authorList>
            <person name="Sakamoto M."/>
            <person name="Murakami T."/>
            <person name="Mori H."/>
        </authorList>
    </citation>
    <scope>NUCLEOTIDE SEQUENCE [LARGE SCALE GENOMIC DNA]</scope>
    <source>
        <strain evidence="7">5BBH33</strain>
    </source>
</reference>
<dbReference type="OrthoDB" id="9803735at2"/>
<dbReference type="Proteomes" id="UP000320585">
    <property type="component" value="Chromosome"/>
</dbReference>
<keyword evidence="7" id="KW-1185">Reference proteome</keyword>
<proteinExistence type="inferred from homology"/>
<dbReference type="SUPFAM" id="SSF53850">
    <property type="entry name" value="Periplasmic binding protein-like II"/>
    <property type="match status" value="1"/>
</dbReference>
<organism evidence="6 7">
    <name type="scientific">Dialister hominis</name>
    <dbReference type="NCBI Taxonomy" id="2582419"/>
    <lineage>
        <taxon>Bacteria</taxon>
        <taxon>Bacillati</taxon>
        <taxon>Bacillota</taxon>
        <taxon>Negativicutes</taxon>
        <taxon>Veillonellales</taxon>
        <taxon>Veillonellaceae</taxon>
        <taxon>Dialister</taxon>
    </lineage>
</organism>
<sequence>MNFLSMKYFVVLAEEGSFTKAAEKLHVTQQTLSAHVAGLEKESGAKLFIRHVPLELTDAGRVFYRYARIIRRNEMALERELTDAAGMGRGTLRIGVAPSRGQVVLTPVIESFRKSCPGIRIRLVEMANDMLWTALARDEIDLVLARAPEALPGIACIPFAEEYSVLYLSDDLAEALWGEKKGEILSSLSERNRELPESFAECPFLLNSESDITGALARRLFRDAAIDPVIAVESESMGTMLKLCVDGAGAYFCPESLAEKLLPRSAQKKLHRITFEDGKYEISFGYQKSAERWSMIGRFIEEAFKSRGKKFPLAKP</sequence>
<evidence type="ECO:0000313" key="7">
    <source>
        <dbReference type="Proteomes" id="UP000320585"/>
    </source>
</evidence>
<dbReference type="RefSeq" id="WP_143332726.1">
    <property type="nucleotide sequence ID" value="NZ_AP019697.1"/>
</dbReference>
<dbReference type="SUPFAM" id="SSF46785">
    <property type="entry name" value="Winged helix' DNA-binding domain"/>
    <property type="match status" value="1"/>
</dbReference>
<dbReference type="Pfam" id="PF03466">
    <property type="entry name" value="LysR_substrate"/>
    <property type="match status" value="1"/>
</dbReference>
<dbReference type="InterPro" id="IPR036388">
    <property type="entry name" value="WH-like_DNA-bd_sf"/>
</dbReference>
<dbReference type="KEGG" id="dho:Dia5BBH33_15920"/>
<keyword evidence="3" id="KW-0238">DNA-binding</keyword>
<dbReference type="FunFam" id="1.10.10.10:FF:000001">
    <property type="entry name" value="LysR family transcriptional regulator"/>
    <property type="match status" value="1"/>
</dbReference>
<evidence type="ECO:0000256" key="3">
    <source>
        <dbReference type="ARBA" id="ARBA00023125"/>
    </source>
</evidence>
<dbReference type="PANTHER" id="PTHR30346">
    <property type="entry name" value="TRANSCRIPTIONAL DUAL REGULATOR HCAR-RELATED"/>
    <property type="match status" value="1"/>
</dbReference>
<gene>
    <name evidence="6" type="ORF">Dia5BBH33_15920</name>
</gene>